<organism evidence="3 4">
    <name type="scientific">Thermostichus vulcanus str. 'Rupite'</name>
    <dbReference type="NCBI Taxonomy" id="2813851"/>
    <lineage>
        <taxon>Bacteria</taxon>
        <taxon>Bacillati</taxon>
        <taxon>Cyanobacteriota</taxon>
        <taxon>Cyanophyceae</taxon>
        <taxon>Thermostichales</taxon>
        <taxon>Thermostichaceae</taxon>
        <taxon>Thermostichus</taxon>
    </lineage>
</organism>
<sequence>MFFAVRVIQSHPPVWSQSNAPLQWVSSQPTPEQRDVYVDGVIRLQFNQPLDPNLRRLVTDLDPPAAVIFDVQGNELLLKSRDPLSFSTDYTLTVSPQEGLPLEQAIRLPFRTEPEFTYEKDVKPLLEASCVGCHQPGGRQRTQLLDSYEATLAYVTPGDPNSELLNPRWTGRHATILNANNPNRPQPRGGSPEIAYIQARGLPLSRLGLWTPEEVEIVRTWIVQDGAPQTSARVQAGG</sequence>
<evidence type="ECO:0000259" key="2">
    <source>
        <dbReference type="Pfam" id="PF13205"/>
    </source>
</evidence>
<dbReference type="Pfam" id="PF13205">
    <property type="entry name" value="Big_5"/>
    <property type="match status" value="1"/>
</dbReference>
<accession>A0ABT0C8C5</accession>
<dbReference type="InterPro" id="IPR032812">
    <property type="entry name" value="SbsA_Ig"/>
</dbReference>
<proteinExistence type="predicted"/>
<evidence type="ECO:0000313" key="4">
    <source>
        <dbReference type="Proteomes" id="UP000830835"/>
    </source>
</evidence>
<feature type="domain" description="SbsA Ig-like" evidence="2">
    <location>
        <begin position="20"/>
        <end position="96"/>
    </location>
</feature>
<dbReference type="RefSeq" id="WP_244349242.1">
    <property type="nucleotide sequence ID" value="NZ_JAFIRA010000005.1"/>
</dbReference>
<keyword evidence="1" id="KW-0732">Signal</keyword>
<comment type="caution">
    <text evidence="3">The sequence shown here is derived from an EMBL/GenBank/DDBJ whole genome shotgun (WGS) entry which is preliminary data.</text>
</comment>
<name>A0ABT0C8C5_THEVL</name>
<protein>
    <submittedName>
        <fullName evidence="3">Ig-like domain-containing protein</fullName>
    </submittedName>
</protein>
<reference evidence="3" key="1">
    <citation type="submission" date="2021-02" db="EMBL/GenBank/DDBJ databases">
        <title>The CRISPR/cas machinery reduction and long-range gene transfer in the hot spring cyanobacterium Synechococcus.</title>
        <authorList>
            <person name="Dvorak P."/>
            <person name="Jahodarova E."/>
            <person name="Hasler P."/>
            <person name="Poulickova A."/>
        </authorList>
    </citation>
    <scope>NUCLEOTIDE SEQUENCE</scope>
    <source>
        <strain evidence="3">Rupite</strain>
    </source>
</reference>
<evidence type="ECO:0000256" key="1">
    <source>
        <dbReference type="ARBA" id="ARBA00022729"/>
    </source>
</evidence>
<evidence type="ECO:0000313" key="3">
    <source>
        <dbReference type="EMBL" id="MCJ2542030.1"/>
    </source>
</evidence>
<keyword evidence="4" id="KW-1185">Reference proteome</keyword>
<dbReference type="EMBL" id="JAFIRA010000005">
    <property type="protein sequence ID" value="MCJ2542030.1"/>
    <property type="molecule type" value="Genomic_DNA"/>
</dbReference>
<dbReference type="Proteomes" id="UP000830835">
    <property type="component" value="Unassembled WGS sequence"/>
</dbReference>
<gene>
    <name evidence="3" type="ORF">JX360_03765</name>
</gene>